<evidence type="ECO:0000256" key="6">
    <source>
        <dbReference type="ARBA" id="ARBA00023303"/>
    </source>
</evidence>
<feature type="transmembrane region" description="Helical" evidence="10">
    <location>
        <begin position="123"/>
        <end position="145"/>
    </location>
</feature>
<comment type="subcellular location">
    <subcellularLocation>
        <location evidence="1 10">Cell membrane</location>
        <topology evidence="1 10">Multi-pass membrane protein</topology>
    </subcellularLocation>
</comment>
<comment type="activity regulation">
    <text evidence="10">Na(+) is not transported, but it plays an essential structural role and its presence is essential for fluoride channel function.</text>
</comment>
<keyword evidence="10" id="KW-0813">Transport</keyword>
<protein>
    <recommendedName>
        <fullName evidence="10">Fluoride-specific ion channel FluC</fullName>
    </recommendedName>
</protein>
<gene>
    <name evidence="10" type="primary">fluC</name>
    <name evidence="10" type="synonym">crcB</name>
    <name evidence="11" type="ORF">JOF46_002125</name>
</gene>
<feature type="binding site" evidence="10">
    <location>
        <position position="96"/>
    </location>
    <ligand>
        <name>Na(+)</name>
        <dbReference type="ChEBI" id="CHEBI:29101"/>
        <note>structural</note>
    </ligand>
</feature>
<feature type="transmembrane region" description="Helical" evidence="10">
    <location>
        <begin position="47"/>
        <end position="67"/>
    </location>
</feature>
<sequence>MNALGPAGFLLIALAGAFGALLRYLLDVLLSAAQHRRATPGTRIFPLGILLANSLACLLVGAGAAWAARHGIAWHPGDLDSWPGLLVLALVLGVGGGLSTMSTFIVAAVSLWRSGARAMAVSYTGLTIGAGLAAGLLGGLLASLLPW</sequence>
<evidence type="ECO:0000256" key="3">
    <source>
        <dbReference type="ARBA" id="ARBA00022692"/>
    </source>
</evidence>
<keyword evidence="5 10" id="KW-0472">Membrane</keyword>
<comment type="similarity">
    <text evidence="7 10">Belongs to the fluoride channel Fluc/FEX (TC 1.A.43) family.</text>
</comment>
<proteinExistence type="inferred from homology"/>
<organism evidence="11 12">
    <name type="scientific">Paeniglutamicibacter psychrophenolicus</name>
    <dbReference type="NCBI Taxonomy" id="257454"/>
    <lineage>
        <taxon>Bacteria</taxon>
        <taxon>Bacillati</taxon>
        <taxon>Actinomycetota</taxon>
        <taxon>Actinomycetes</taxon>
        <taxon>Micrococcales</taxon>
        <taxon>Micrococcaceae</taxon>
        <taxon>Paeniglutamicibacter</taxon>
    </lineage>
</organism>
<evidence type="ECO:0000256" key="5">
    <source>
        <dbReference type="ARBA" id="ARBA00023136"/>
    </source>
</evidence>
<evidence type="ECO:0000256" key="2">
    <source>
        <dbReference type="ARBA" id="ARBA00022475"/>
    </source>
</evidence>
<comment type="function">
    <text evidence="9 10">Fluoride-specific ion channel. Important for reducing fluoride concentration in the cell, thus reducing its toxicity.</text>
</comment>
<dbReference type="Proteomes" id="UP000766570">
    <property type="component" value="Unassembled WGS sequence"/>
</dbReference>
<keyword evidence="10" id="KW-0406">Ion transport</keyword>
<dbReference type="Pfam" id="PF02537">
    <property type="entry name" value="CRCB"/>
    <property type="match status" value="1"/>
</dbReference>
<evidence type="ECO:0000256" key="8">
    <source>
        <dbReference type="ARBA" id="ARBA00035585"/>
    </source>
</evidence>
<dbReference type="HAMAP" id="MF_00454">
    <property type="entry name" value="FluC"/>
    <property type="match status" value="1"/>
</dbReference>
<evidence type="ECO:0000256" key="9">
    <source>
        <dbReference type="ARBA" id="ARBA00049940"/>
    </source>
</evidence>
<keyword evidence="12" id="KW-1185">Reference proteome</keyword>
<evidence type="ECO:0000256" key="1">
    <source>
        <dbReference type="ARBA" id="ARBA00004651"/>
    </source>
</evidence>
<evidence type="ECO:0000256" key="7">
    <source>
        <dbReference type="ARBA" id="ARBA00035120"/>
    </source>
</evidence>
<feature type="transmembrane region" description="Helical" evidence="10">
    <location>
        <begin position="6"/>
        <end position="26"/>
    </location>
</feature>
<evidence type="ECO:0000256" key="10">
    <source>
        <dbReference type="HAMAP-Rule" id="MF_00454"/>
    </source>
</evidence>
<reference evidence="11 12" key="1">
    <citation type="submission" date="2021-03" db="EMBL/GenBank/DDBJ databases">
        <title>Sequencing the genomes of 1000 actinobacteria strains.</title>
        <authorList>
            <person name="Klenk H.-P."/>
        </authorList>
    </citation>
    <scope>NUCLEOTIDE SEQUENCE [LARGE SCALE GENOMIC DNA]</scope>
    <source>
        <strain evidence="11 12">DSM 15454</strain>
    </source>
</reference>
<keyword evidence="10" id="KW-0915">Sodium</keyword>
<accession>A0ABS4WE69</accession>
<keyword evidence="2 10" id="KW-1003">Cell membrane</keyword>
<keyword evidence="3 10" id="KW-0812">Transmembrane</keyword>
<keyword evidence="10" id="KW-0479">Metal-binding</keyword>
<comment type="caution">
    <text evidence="11">The sequence shown here is derived from an EMBL/GenBank/DDBJ whole genome shotgun (WGS) entry which is preliminary data.</text>
</comment>
<name>A0ABS4WE69_9MICC</name>
<keyword evidence="6 10" id="KW-0407">Ion channel</keyword>
<evidence type="ECO:0000313" key="11">
    <source>
        <dbReference type="EMBL" id="MBP2374213.1"/>
    </source>
</evidence>
<feature type="binding site" evidence="10">
    <location>
        <position position="99"/>
    </location>
    <ligand>
        <name>Na(+)</name>
        <dbReference type="ChEBI" id="CHEBI:29101"/>
        <note>structural</note>
    </ligand>
</feature>
<evidence type="ECO:0000313" key="12">
    <source>
        <dbReference type="Proteomes" id="UP000766570"/>
    </source>
</evidence>
<dbReference type="RefSeq" id="WP_209907262.1">
    <property type="nucleotide sequence ID" value="NZ_BAAAMI010000006.1"/>
</dbReference>
<keyword evidence="4 10" id="KW-1133">Transmembrane helix</keyword>
<dbReference type="PANTHER" id="PTHR28259:SF1">
    <property type="entry name" value="FLUORIDE EXPORT PROTEIN 1-RELATED"/>
    <property type="match status" value="1"/>
</dbReference>
<evidence type="ECO:0000256" key="4">
    <source>
        <dbReference type="ARBA" id="ARBA00022989"/>
    </source>
</evidence>
<comment type="catalytic activity">
    <reaction evidence="8">
        <text>fluoride(in) = fluoride(out)</text>
        <dbReference type="Rhea" id="RHEA:76159"/>
        <dbReference type="ChEBI" id="CHEBI:17051"/>
    </reaction>
    <physiologicalReaction direction="left-to-right" evidence="8">
        <dbReference type="Rhea" id="RHEA:76160"/>
    </physiologicalReaction>
</comment>
<feature type="transmembrane region" description="Helical" evidence="10">
    <location>
        <begin position="87"/>
        <end position="111"/>
    </location>
</feature>
<dbReference type="PANTHER" id="PTHR28259">
    <property type="entry name" value="FLUORIDE EXPORT PROTEIN 1-RELATED"/>
    <property type="match status" value="1"/>
</dbReference>
<dbReference type="InterPro" id="IPR003691">
    <property type="entry name" value="FluC"/>
</dbReference>
<dbReference type="EMBL" id="JAGIOE010000001">
    <property type="protein sequence ID" value="MBP2374213.1"/>
    <property type="molecule type" value="Genomic_DNA"/>
</dbReference>